<protein>
    <submittedName>
        <fullName evidence="2">Uncharacterized protein</fullName>
    </submittedName>
</protein>
<feature type="compositionally biased region" description="Polar residues" evidence="1">
    <location>
        <begin position="160"/>
        <end position="176"/>
    </location>
</feature>
<feature type="compositionally biased region" description="Low complexity" evidence="1">
    <location>
        <begin position="109"/>
        <end position="123"/>
    </location>
</feature>
<dbReference type="EMBL" id="JARBHB010000012">
    <property type="protein sequence ID" value="KAJ8871388.1"/>
    <property type="molecule type" value="Genomic_DNA"/>
</dbReference>
<evidence type="ECO:0000313" key="3">
    <source>
        <dbReference type="Proteomes" id="UP001159363"/>
    </source>
</evidence>
<feature type="compositionally biased region" description="Basic and acidic residues" evidence="1">
    <location>
        <begin position="29"/>
        <end position="42"/>
    </location>
</feature>
<name>A0ABQ9GH95_9NEOP</name>
<evidence type="ECO:0000313" key="2">
    <source>
        <dbReference type="EMBL" id="KAJ8871388.1"/>
    </source>
</evidence>
<reference evidence="2 3" key="1">
    <citation type="submission" date="2023-02" db="EMBL/GenBank/DDBJ databases">
        <title>LHISI_Scaffold_Assembly.</title>
        <authorList>
            <person name="Stuart O.P."/>
            <person name="Cleave R."/>
            <person name="Magrath M.J.L."/>
            <person name="Mikheyev A.S."/>
        </authorList>
    </citation>
    <scope>NUCLEOTIDE SEQUENCE [LARGE SCALE GENOMIC DNA]</scope>
    <source>
        <strain evidence="2">Daus_M_001</strain>
        <tissue evidence="2">Leg muscle</tissue>
    </source>
</reference>
<comment type="caution">
    <text evidence="2">The sequence shown here is derived from an EMBL/GenBank/DDBJ whole genome shotgun (WGS) entry which is preliminary data.</text>
</comment>
<feature type="region of interest" description="Disordered" evidence="1">
    <location>
        <begin position="107"/>
        <end position="140"/>
    </location>
</feature>
<feature type="region of interest" description="Disordered" evidence="1">
    <location>
        <begin position="1"/>
        <end position="89"/>
    </location>
</feature>
<accession>A0ABQ9GH95</accession>
<gene>
    <name evidence="2" type="ORF">PR048_027705</name>
</gene>
<feature type="region of interest" description="Disordered" evidence="1">
    <location>
        <begin position="160"/>
        <end position="187"/>
    </location>
</feature>
<proteinExistence type="predicted"/>
<evidence type="ECO:0000256" key="1">
    <source>
        <dbReference type="SAM" id="MobiDB-lite"/>
    </source>
</evidence>
<sequence>MNASVKLDPKRERPRNVIARGNGSIPSKPPDDQQHSPRREWSKVSMDQRPNERAGVTVHPRQKSADKSHRPTRYSHPGVTAPGVEPASPKWEAKTTLTPYNTLHEQHYTDTNTTPTQTSNTRLTPHKTTTAVGPSVSGEDGGRLAAQPIGRILQHAIANPTQRSLAESRAASQRMRTPTPKEPPLRWGRGIIEDRLLASHIRVPGSISGVVATGFSQVGIVQDDAAVRQSFLGGLPVSPPLQSCAAPCSPRFTLIGSQDLDAKLQSPLKVSQRRVIDGKTARQFFSASRVEAMRELIRMSRSPLALLRFNRQFTVNKHPPQMSPLDFQFVGAKSRVSTSEVTRGPHIVAAQAVRPYNLCVTSLAVGNTSAIRECSGMCHNAWTYGGARTSPDVDDSGLDRNQDQQICDPGTSGASRLCHLWMCLLIVAYIGPAGMQGWSKREIPEKSRRPAAPSGTIATCENPGVCRPGIEPGSP</sequence>
<keyword evidence="3" id="KW-1185">Reference proteome</keyword>
<organism evidence="2 3">
    <name type="scientific">Dryococelus australis</name>
    <dbReference type="NCBI Taxonomy" id="614101"/>
    <lineage>
        <taxon>Eukaryota</taxon>
        <taxon>Metazoa</taxon>
        <taxon>Ecdysozoa</taxon>
        <taxon>Arthropoda</taxon>
        <taxon>Hexapoda</taxon>
        <taxon>Insecta</taxon>
        <taxon>Pterygota</taxon>
        <taxon>Neoptera</taxon>
        <taxon>Polyneoptera</taxon>
        <taxon>Phasmatodea</taxon>
        <taxon>Verophasmatodea</taxon>
        <taxon>Anareolatae</taxon>
        <taxon>Phasmatidae</taxon>
        <taxon>Eurycanthinae</taxon>
        <taxon>Dryococelus</taxon>
    </lineage>
</organism>
<feature type="region of interest" description="Disordered" evidence="1">
    <location>
        <begin position="441"/>
        <end position="475"/>
    </location>
</feature>
<dbReference type="Proteomes" id="UP001159363">
    <property type="component" value="Chromosome 11"/>
</dbReference>